<evidence type="ECO:0000259" key="1">
    <source>
        <dbReference type="Pfam" id="PF13539"/>
    </source>
</evidence>
<dbReference type="InterPro" id="IPR039561">
    <property type="entry name" value="Peptidase_M15C"/>
</dbReference>
<gene>
    <name evidence="3" type="ORF">UFOVP1228_8</name>
    <name evidence="4" type="ORF">UFOVP1481_30</name>
    <name evidence="2" type="ORF">UFOVP956_8</name>
</gene>
<protein>
    <submittedName>
        <fullName evidence="4">D-alanyl-D-alanine carboxypeptidase</fullName>
    </submittedName>
</protein>
<name>A0A6J5SKR1_9CAUD</name>
<dbReference type="CDD" id="cd14845">
    <property type="entry name" value="L-Ala-D-Glu_peptidase_like"/>
    <property type="match status" value="1"/>
</dbReference>
<keyword evidence="4" id="KW-0645">Protease</keyword>
<keyword evidence="4" id="KW-0378">Hydrolase</keyword>
<dbReference type="SUPFAM" id="SSF55166">
    <property type="entry name" value="Hedgehog/DD-peptidase"/>
    <property type="match status" value="1"/>
</dbReference>
<keyword evidence="4" id="KW-0121">Carboxypeptidase</keyword>
<dbReference type="Pfam" id="PF13539">
    <property type="entry name" value="Peptidase_M15_4"/>
    <property type="match status" value="1"/>
</dbReference>
<organism evidence="4">
    <name type="scientific">uncultured Caudovirales phage</name>
    <dbReference type="NCBI Taxonomy" id="2100421"/>
    <lineage>
        <taxon>Viruses</taxon>
        <taxon>Duplodnaviria</taxon>
        <taxon>Heunggongvirae</taxon>
        <taxon>Uroviricota</taxon>
        <taxon>Caudoviricetes</taxon>
        <taxon>Peduoviridae</taxon>
        <taxon>Maltschvirus</taxon>
        <taxon>Maltschvirus maltsch</taxon>
    </lineage>
</organism>
<accession>A0A6J5SKR1</accession>
<dbReference type="EMBL" id="LR797429">
    <property type="protein sequence ID" value="CAB4215503.1"/>
    <property type="molecule type" value="Genomic_DNA"/>
</dbReference>
<feature type="domain" description="Peptidase M15C" evidence="1">
    <location>
        <begin position="69"/>
        <end position="127"/>
    </location>
</feature>
<sequence length="132" mass="15193">MSVFSKASKARLETCAEPLQRLMEAAIIKGMDFSILCGERSEKEQTEAFNSGHSKVKFPNSKHNKVPSEAVDIAPWPIAWDDIQRFKDLALIIQTTWNGMPESERDGYTLEWGGSWQRFKDYPHFQITKEKK</sequence>
<proteinExistence type="predicted"/>
<dbReference type="InterPro" id="IPR009045">
    <property type="entry name" value="Zn_M74/Hedgehog-like"/>
</dbReference>
<evidence type="ECO:0000313" key="2">
    <source>
        <dbReference type="EMBL" id="CAB4173513.1"/>
    </source>
</evidence>
<dbReference type="Gene3D" id="3.30.1380.10">
    <property type="match status" value="1"/>
</dbReference>
<evidence type="ECO:0000313" key="3">
    <source>
        <dbReference type="EMBL" id="CAB4191089.1"/>
    </source>
</evidence>
<evidence type="ECO:0000313" key="4">
    <source>
        <dbReference type="EMBL" id="CAB4215503.1"/>
    </source>
</evidence>
<dbReference type="EMBL" id="LR796902">
    <property type="protein sequence ID" value="CAB4173513.1"/>
    <property type="molecule type" value="Genomic_DNA"/>
</dbReference>
<reference evidence="4" key="1">
    <citation type="submission" date="2020-05" db="EMBL/GenBank/DDBJ databases">
        <authorList>
            <person name="Chiriac C."/>
            <person name="Salcher M."/>
            <person name="Ghai R."/>
            <person name="Kavagutti S V."/>
        </authorList>
    </citation>
    <scope>NUCLEOTIDE SEQUENCE</scope>
</reference>
<dbReference type="EMBL" id="LR797176">
    <property type="protein sequence ID" value="CAB4191089.1"/>
    <property type="molecule type" value="Genomic_DNA"/>
</dbReference>
<dbReference type="GO" id="GO:0004180">
    <property type="term" value="F:carboxypeptidase activity"/>
    <property type="evidence" value="ECO:0007669"/>
    <property type="project" value="UniProtKB-KW"/>
</dbReference>